<dbReference type="PRINTS" id="PR00053">
    <property type="entry name" value="FORKHEAD"/>
</dbReference>
<comment type="caution">
    <text evidence="10">The sequence shown here is derived from an EMBL/GenBank/DDBJ whole genome shotgun (WGS) entry which is preliminary data.</text>
</comment>
<dbReference type="GO" id="GO:0005634">
    <property type="term" value="C:nucleus"/>
    <property type="evidence" value="ECO:0007669"/>
    <property type="project" value="UniProtKB-SubCell"/>
</dbReference>
<organism evidence="10 11">
    <name type="scientific">Culex pipiens pipiens</name>
    <name type="common">Northern house mosquito</name>
    <dbReference type="NCBI Taxonomy" id="38569"/>
    <lineage>
        <taxon>Eukaryota</taxon>
        <taxon>Metazoa</taxon>
        <taxon>Ecdysozoa</taxon>
        <taxon>Arthropoda</taxon>
        <taxon>Hexapoda</taxon>
        <taxon>Insecta</taxon>
        <taxon>Pterygota</taxon>
        <taxon>Neoptera</taxon>
        <taxon>Endopterygota</taxon>
        <taxon>Diptera</taxon>
        <taxon>Nematocera</taxon>
        <taxon>Culicoidea</taxon>
        <taxon>Culicidae</taxon>
        <taxon>Culicinae</taxon>
        <taxon>Culicini</taxon>
        <taxon>Culex</taxon>
        <taxon>Culex</taxon>
    </lineage>
</organism>
<dbReference type="InterPro" id="IPR036390">
    <property type="entry name" value="WH_DNA-bd_sf"/>
</dbReference>
<evidence type="ECO:0000313" key="10">
    <source>
        <dbReference type="EMBL" id="KAL1395735.1"/>
    </source>
</evidence>
<dbReference type="PROSITE" id="PS50039">
    <property type="entry name" value="FORK_HEAD_3"/>
    <property type="match status" value="1"/>
</dbReference>
<dbReference type="Gene3D" id="1.10.10.10">
    <property type="entry name" value="Winged helix-like DNA-binding domain superfamily/Winged helix DNA-binding domain"/>
    <property type="match status" value="1"/>
</dbReference>
<dbReference type="PANTHER" id="PTHR11829:SF388">
    <property type="entry name" value="FORK HEAD DOMAIN-CONTAINING PROTEIN L1-RELATED"/>
    <property type="match status" value="1"/>
</dbReference>
<dbReference type="PROSITE" id="PS00658">
    <property type="entry name" value="FORK_HEAD_2"/>
    <property type="match status" value="1"/>
</dbReference>
<dbReference type="Proteomes" id="UP001562425">
    <property type="component" value="Unassembled WGS sequence"/>
</dbReference>
<feature type="compositionally biased region" description="Low complexity" evidence="8">
    <location>
        <begin position="359"/>
        <end position="371"/>
    </location>
</feature>
<feature type="domain" description="Fork-head" evidence="9">
    <location>
        <begin position="103"/>
        <end position="197"/>
    </location>
</feature>
<reference evidence="10 11" key="1">
    <citation type="submission" date="2024-05" db="EMBL/GenBank/DDBJ databases">
        <title>Culex pipiens pipiens assembly and annotation.</title>
        <authorList>
            <person name="Alout H."/>
            <person name="Durand T."/>
        </authorList>
    </citation>
    <scope>NUCLEOTIDE SEQUENCE [LARGE SCALE GENOMIC DNA]</scope>
    <source>
        <strain evidence="10">HA-2024</strain>
        <tissue evidence="10">Whole body</tissue>
    </source>
</reference>
<feature type="region of interest" description="Disordered" evidence="8">
    <location>
        <begin position="392"/>
        <end position="413"/>
    </location>
</feature>
<proteinExistence type="predicted"/>
<evidence type="ECO:0000256" key="5">
    <source>
        <dbReference type="ARBA" id="ARBA00023163"/>
    </source>
</evidence>
<feature type="region of interest" description="Disordered" evidence="8">
    <location>
        <begin position="326"/>
        <end position="371"/>
    </location>
</feature>
<keyword evidence="2" id="KW-0217">Developmental protein</keyword>
<accession>A0ABD1D8R3</accession>
<dbReference type="SMART" id="SM00339">
    <property type="entry name" value="FH"/>
    <property type="match status" value="1"/>
</dbReference>
<keyword evidence="3" id="KW-0805">Transcription regulation</keyword>
<dbReference type="EMBL" id="JBEHCU010007010">
    <property type="protein sequence ID" value="KAL1395735.1"/>
    <property type="molecule type" value="Genomic_DNA"/>
</dbReference>
<dbReference type="FunFam" id="1.10.10.10:FF:000016">
    <property type="entry name" value="Forkhead box protein I1"/>
    <property type="match status" value="1"/>
</dbReference>
<dbReference type="PANTHER" id="PTHR11829">
    <property type="entry name" value="FORKHEAD BOX PROTEIN"/>
    <property type="match status" value="1"/>
</dbReference>
<evidence type="ECO:0000256" key="1">
    <source>
        <dbReference type="ARBA" id="ARBA00004123"/>
    </source>
</evidence>
<feature type="compositionally biased region" description="Basic residues" evidence="8">
    <location>
        <begin position="328"/>
        <end position="339"/>
    </location>
</feature>
<dbReference type="SUPFAM" id="SSF46785">
    <property type="entry name" value="Winged helix' DNA-binding domain"/>
    <property type="match status" value="1"/>
</dbReference>
<dbReference type="InterPro" id="IPR001766">
    <property type="entry name" value="Fork_head_dom"/>
</dbReference>
<dbReference type="InterPro" id="IPR030456">
    <property type="entry name" value="TF_fork_head_CS_2"/>
</dbReference>
<comment type="subcellular location">
    <subcellularLocation>
        <location evidence="1 7">Nucleus</location>
    </subcellularLocation>
</comment>
<gene>
    <name evidence="10" type="ORF">pipiens_011032</name>
</gene>
<name>A0ABD1D8R3_CULPP</name>
<keyword evidence="4 7" id="KW-0238">DNA-binding</keyword>
<keyword evidence="11" id="KW-1185">Reference proteome</keyword>
<feature type="DNA-binding region" description="Fork-head" evidence="7">
    <location>
        <begin position="103"/>
        <end position="197"/>
    </location>
</feature>
<keyword evidence="6 7" id="KW-0539">Nucleus</keyword>
<dbReference type="AlphaFoldDB" id="A0ABD1D8R3"/>
<dbReference type="Pfam" id="PF00250">
    <property type="entry name" value="Forkhead"/>
    <property type="match status" value="1"/>
</dbReference>
<evidence type="ECO:0000313" key="11">
    <source>
        <dbReference type="Proteomes" id="UP001562425"/>
    </source>
</evidence>
<evidence type="ECO:0000256" key="8">
    <source>
        <dbReference type="SAM" id="MobiDB-lite"/>
    </source>
</evidence>
<evidence type="ECO:0000256" key="2">
    <source>
        <dbReference type="ARBA" id="ARBA00022473"/>
    </source>
</evidence>
<evidence type="ECO:0000256" key="3">
    <source>
        <dbReference type="ARBA" id="ARBA00023015"/>
    </source>
</evidence>
<evidence type="ECO:0000256" key="6">
    <source>
        <dbReference type="ARBA" id="ARBA00023242"/>
    </source>
</evidence>
<dbReference type="PROSITE" id="PS00657">
    <property type="entry name" value="FORK_HEAD_1"/>
    <property type="match status" value="1"/>
</dbReference>
<sequence length="456" mass="50831">MNSYLCSNNNNPSWEFLLGASMTYVDKSTTSARDLFGGATMHTLFTDQNTFSRHYGHAQPGYPTNTATMAPAHHYPYEQYSRYTYAGSAYALTSPHQNKEMVKPPYSYIALIAMAIQNSSDKKVTLNGIYQYIMERFPYYRDNKQGWQNSIRHNLSLNECFVKVARDDKKPGKGSYWTLDPDSYNMFDNGSFLRRRRRFKKKDALKEKEEMIKRQNMMLEDKMGDIKPIKIMGTHGHHHHLDGKQLSHQFKREPGLDLATQCMVKDTLAPTILNSCHDSLASQMNHLSATDHGFSVDSLMNVYNPRLHHTSYPYHFNEDNLVTTSSQLRHHHSSAHHPPPHGGWYTPETPPESIGNTSGGSASTPTIPTSTPTSVGFRDMVFDHSQVNCQMDTGSPSNSLTSASPPVIPGSTSNSAAAAAAAAAAAGHLSAGNLSHIGHYRSHVGYYQDCGIKYGV</sequence>
<evidence type="ECO:0000259" key="9">
    <source>
        <dbReference type="PROSITE" id="PS50039"/>
    </source>
</evidence>
<evidence type="ECO:0000256" key="4">
    <source>
        <dbReference type="ARBA" id="ARBA00023125"/>
    </source>
</evidence>
<dbReference type="InterPro" id="IPR018122">
    <property type="entry name" value="TF_fork_head_CS_1"/>
</dbReference>
<dbReference type="InterPro" id="IPR036388">
    <property type="entry name" value="WH-like_DNA-bd_sf"/>
</dbReference>
<dbReference type="GO" id="GO:0003677">
    <property type="term" value="F:DNA binding"/>
    <property type="evidence" value="ECO:0007669"/>
    <property type="project" value="UniProtKB-UniRule"/>
</dbReference>
<evidence type="ECO:0000256" key="7">
    <source>
        <dbReference type="PROSITE-ProRule" id="PRU00089"/>
    </source>
</evidence>
<dbReference type="InterPro" id="IPR050211">
    <property type="entry name" value="FOX_domain-containing"/>
</dbReference>
<protein>
    <recommendedName>
        <fullName evidence="9">Fork-head domain-containing protein</fullName>
    </recommendedName>
</protein>
<keyword evidence="5" id="KW-0804">Transcription</keyword>